<keyword evidence="6" id="KW-1185">Reference proteome</keyword>
<proteinExistence type="predicted"/>
<dbReference type="SUPFAM" id="SSF52151">
    <property type="entry name" value="FabD/lysophospholipase-like"/>
    <property type="match status" value="1"/>
</dbReference>
<dbReference type="GO" id="GO:0005811">
    <property type="term" value="C:lipid droplet"/>
    <property type="evidence" value="ECO:0007669"/>
    <property type="project" value="TreeGrafter"/>
</dbReference>
<dbReference type="Gene3D" id="3.40.1090.10">
    <property type="entry name" value="Cytosolic phospholipase A2 catalytic domain"/>
    <property type="match status" value="1"/>
</dbReference>
<dbReference type="InterPro" id="IPR033562">
    <property type="entry name" value="PLPL"/>
</dbReference>
<feature type="domain" description="PNPLA" evidence="4">
    <location>
        <begin position="19"/>
        <end position="114"/>
    </location>
</feature>
<keyword evidence="3" id="KW-0812">Transmembrane</keyword>
<evidence type="ECO:0000256" key="1">
    <source>
        <dbReference type="ARBA" id="ARBA00023098"/>
    </source>
</evidence>
<evidence type="ECO:0000313" key="6">
    <source>
        <dbReference type="Proteomes" id="UP000183832"/>
    </source>
</evidence>
<keyword evidence="3" id="KW-1133">Transmembrane helix</keyword>
<gene>
    <name evidence="5" type="ORF">CLUMA_CG012052</name>
</gene>
<dbReference type="GO" id="GO:0004806">
    <property type="term" value="F:triacylglycerol lipase activity"/>
    <property type="evidence" value="ECO:0007669"/>
    <property type="project" value="TreeGrafter"/>
</dbReference>
<reference evidence="5 6" key="1">
    <citation type="submission" date="2015-04" db="EMBL/GenBank/DDBJ databases">
        <authorList>
            <person name="Syromyatnikov M.Y."/>
            <person name="Popov V.N."/>
        </authorList>
    </citation>
    <scope>NUCLEOTIDE SEQUENCE [LARGE SCALE GENOMIC DNA]</scope>
</reference>
<feature type="transmembrane region" description="Helical" evidence="3">
    <location>
        <begin position="20"/>
        <end position="38"/>
    </location>
</feature>
<dbReference type="EMBL" id="CVRI01000048">
    <property type="protein sequence ID" value="CRK98649.1"/>
    <property type="molecule type" value="Genomic_DNA"/>
</dbReference>
<evidence type="ECO:0000256" key="2">
    <source>
        <dbReference type="PROSITE-ProRule" id="PRU01161"/>
    </source>
</evidence>
<dbReference type="InterPro" id="IPR016035">
    <property type="entry name" value="Acyl_Trfase/lysoPLipase"/>
</dbReference>
<dbReference type="PANTHER" id="PTHR12406">
    <property type="entry name" value="CALCIUM-INDEPENDENT PHOSPHOLIPASE A2 IPLA2 -RELATED"/>
    <property type="match status" value="1"/>
</dbReference>
<feature type="transmembrane region" description="Helical" evidence="3">
    <location>
        <begin position="50"/>
        <end position="72"/>
    </location>
</feature>
<organism evidence="5 6">
    <name type="scientific">Clunio marinus</name>
    <dbReference type="NCBI Taxonomy" id="568069"/>
    <lineage>
        <taxon>Eukaryota</taxon>
        <taxon>Metazoa</taxon>
        <taxon>Ecdysozoa</taxon>
        <taxon>Arthropoda</taxon>
        <taxon>Hexapoda</taxon>
        <taxon>Insecta</taxon>
        <taxon>Pterygota</taxon>
        <taxon>Neoptera</taxon>
        <taxon>Endopterygota</taxon>
        <taxon>Diptera</taxon>
        <taxon>Nematocera</taxon>
        <taxon>Chironomoidea</taxon>
        <taxon>Chironomidae</taxon>
        <taxon>Clunio</taxon>
    </lineage>
</organism>
<comment type="caution">
    <text evidence="2">Lacks conserved residue(s) required for the propagation of feature annotation.</text>
</comment>
<dbReference type="InterPro" id="IPR002641">
    <property type="entry name" value="PNPLA_dom"/>
</dbReference>
<feature type="short sequence motif" description="GXGXXG" evidence="2">
    <location>
        <begin position="23"/>
        <end position="28"/>
    </location>
</feature>
<feature type="transmembrane region" description="Helical" evidence="3">
    <location>
        <begin position="78"/>
        <end position="100"/>
    </location>
</feature>
<dbReference type="GO" id="GO:0019433">
    <property type="term" value="P:triglyceride catabolic process"/>
    <property type="evidence" value="ECO:0007669"/>
    <property type="project" value="TreeGrafter"/>
</dbReference>
<dbReference type="Pfam" id="PF01734">
    <property type="entry name" value="Patatin"/>
    <property type="match status" value="1"/>
</dbReference>
<feature type="short sequence motif" description="GXSXG" evidence="2">
    <location>
        <begin position="52"/>
        <end position="56"/>
    </location>
</feature>
<dbReference type="GO" id="GO:0055088">
    <property type="term" value="P:lipid homeostasis"/>
    <property type="evidence" value="ECO:0007669"/>
    <property type="project" value="TreeGrafter"/>
</dbReference>
<dbReference type="OrthoDB" id="197155at2759"/>
<dbReference type="Proteomes" id="UP000183832">
    <property type="component" value="Unassembled WGS sequence"/>
</dbReference>
<dbReference type="GO" id="GO:0005737">
    <property type="term" value="C:cytoplasm"/>
    <property type="evidence" value="ECO:0007669"/>
    <property type="project" value="TreeGrafter"/>
</dbReference>
<dbReference type="STRING" id="568069.A0A1J1IJM5"/>
<sequence>MRMKKEITQELREALKYNLSFAGCGFLGIYHVGVAVAFKKYAPQLLLQKISGASAGALAATCLLTGMPLEFVKEFFKAIYAVTSILSMSDAIITSILLRIHGWHESQERNERIY</sequence>
<dbReference type="PROSITE" id="PS51635">
    <property type="entry name" value="PNPLA"/>
    <property type="match status" value="1"/>
</dbReference>
<accession>A0A1J1IJM5</accession>
<keyword evidence="3" id="KW-0472">Membrane</keyword>
<name>A0A1J1IJM5_9DIPT</name>
<protein>
    <submittedName>
        <fullName evidence="5">CLUMA_CG012052, isoform A</fullName>
    </submittedName>
</protein>
<evidence type="ECO:0000256" key="3">
    <source>
        <dbReference type="SAM" id="Phobius"/>
    </source>
</evidence>
<dbReference type="PANTHER" id="PTHR12406:SF41">
    <property type="entry name" value="BRUMMER, ISOFORM B-RELATED"/>
    <property type="match status" value="1"/>
</dbReference>
<dbReference type="FunFam" id="3.40.1090.10:FF:000017">
    <property type="entry name" value="Patatin-like phospholipase domain-containing protein 2"/>
    <property type="match status" value="1"/>
</dbReference>
<evidence type="ECO:0000313" key="5">
    <source>
        <dbReference type="EMBL" id="CRK98649.1"/>
    </source>
</evidence>
<keyword evidence="1" id="KW-0443">Lipid metabolism</keyword>
<dbReference type="AlphaFoldDB" id="A0A1J1IJM5"/>
<dbReference type="GO" id="GO:0016020">
    <property type="term" value="C:membrane"/>
    <property type="evidence" value="ECO:0007669"/>
    <property type="project" value="TreeGrafter"/>
</dbReference>
<evidence type="ECO:0000259" key="4">
    <source>
        <dbReference type="PROSITE" id="PS51635"/>
    </source>
</evidence>